<feature type="compositionally biased region" description="Polar residues" evidence="1">
    <location>
        <begin position="1"/>
        <end position="18"/>
    </location>
</feature>
<organism evidence="2 3">
    <name type="scientific">Corynespora cassiicola Philippines</name>
    <dbReference type="NCBI Taxonomy" id="1448308"/>
    <lineage>
        <taxon>Eukaryota</taxon>
        <taxon>Fungi</taxon>
        <taxon>Dikarya</taxon>
        <taxon>Ascomycota</taxon>
        <taxon>Pezizomycotina</taxon>
        <taxon>Dothideomycetes</taxon>
        <taxon>Pleosporomycetidae</taxon>
        <taxon>Pleosporales</taxon>
        <taxon>Corynesporascaceae</taxon>
        <taxon>Corynespora</taxon>
    </lineage>
</organism>
<dbReference type="Proteomes" id="UP000240883">
    <property type="component" value="Unassembled WGS sequence"/>
</dbReference>
<sequence length="364" mass="41882">MSTPQASMIQKQHVTPPSSFAKPPLTPPPTDEKQFVQAPRVLALFREKRSGRHIKRGWWIEFQLVEGEHDEIERQLRKDEDLWGYAKDKIRYDYDGNTHRLFVRMPTAIHELFIARVEDNILSQLKTIREGSDDAAIFSRKVHPARSTEILFPVENGPVTKQSKHEPDASFWHEDAKYPGVIIEVAYSQKRKRLYRIQAVVGLDIEYGKKGSRKAALSVWRTREFSTEDGYELRVVQEVADEEFRDEQGNPTDNAGLRLHLHDFAHQELVQQEIGDYDQDVTISTRQLCEYLTTAEAKTRQTESLSHHVIAPGVKKRKRSETPPEQIVSGDEATYRALEERAAKRKAANDSDYEDTLSNKSSSE</sequence>
<dbReference type="OrthoDB" id="3485856at2759"/>
<evidence type="ECO:0000313" key="2">
    <source>
        <dbReference type="EMBL" id="PSN59005.1"/>
    </source>
</evidence>
<dbReference type="STRING" id="1448308.A0A2T2N0N8"/>
<protein>
    <submittedName>
        <fullName evidence="2">Uncharacterized protein</fullName>
    </submittedName>
</protein>
<name>A0A2T2N0N8_CORCC</name>
<feature type="compositionally biased region" description="Basic and acidic residues" evidence="1">
    <location>
        <begin position="333"/>
        <end position="342"/>
    </location>
</feature>
<feature type="region of interest" description="Disordered" evidence="1">
    <location>
        <begin position="300"/>
        <end position="364"/>
    </location>
</feature>
<evidence type="ECO:0000313" key="3">
    <source>
        <dbReference type="Proteomes" id="UP000240883"/>
    </source>
</evidence>
<dbReference type="EMBL" id="KZ678172">
    <property type="protein sequence ID" value="PSN59005.1"/>
    <property type="molecule type" value="Genomic_DNA"/>
</dbReference>
<dbReference type="AlphaFoldDB" id="A0A2T2N0N8"/>
<accession>A0A2T2N0N8</accession>
<evidence type="ECO:0000256" key="1">
    <source>
        <dbReference type="SAM" id="MobiDB-lite"/>
    </source>
</evidence>
<keyword evidence="3" id="KW-1185">Reference proteome</keyword>
<proteinExistence type="predicted"/>
<feature type="region of interest" description="Disordered" evidence="1">
    <location>
        <begin position="1"/>
        <end position="33"/>
    </location>
</feature>
<gene>
    <name evidence="2" type="ORF">BS50DRAFT_614727</name>
</gene>
<reference evidence="2 3" key="1">
    <citation type="journal article" date="2018" name="Front. Microbiol.">
        <title>Genome-Wide Analysis of Corynespora cassiicola Leaf Fall Disease Putative Effectors.</title>
        <authorList>
            <person name="Lopez D."/>
            <person name="Ribeiro S."/>
            <person name="Label P."/>
            <person name="Fumanal B."/>
            <person name="Venisse J.S."/>
            <person name="Kohler A."/>
            <person name="de Oliveira R.R."/>
            <person name="Labutti K."/>
            <person name="Lipzen A."/>
            <person name="Lail K."/>
            <person name="Bauer D."/>
            <person name="Ohm R.A."/>
            <person name="Barry K.W."/>
            <person name="Spatafora J."/>
            <person name="Grigoriev I.V."/>
            <person name="Martin F.M."/>
            <person name="Pujade-Renaud V."/>
        </authorList>
    </citation>
    <scope>NUCLEOTIDE SEQUENCE [LARGE SCALE GENOMIC DNA]</scope>
    <source>
        <strain evidence="2 3">Philippines</strain>
    </source>
</reference>